<keyword evidence="7" id="KW-1185">Reference proteome</keyword>
<feature type="active site" description="Proton acceptor" evidence="4">
    <location>
        <position position="188"/>
    </location>
</feature>
<dbReference type="OrthoDB" id="4080114at2"/>
<dbReference type="EMBL" id="WMBA01000031">
    <property type="protein sequence ID" value="MTD56218.1"/>
    <property type="molecule type" value="Genomic_DNA"/>
</dbReference>
<evidence type="ECO:0000256" key="2">
    <source>
        <dbReference type="ARBA" id="ARBA00022963"/>
    </source>
</evidence>
<feature type="active site" description="Nucleophile" evidence="4">
    <location>
        <position position="65"/>
    </location>
</feature>
<evidence type="ECO:0000313" key="6">
    <source>
        <dbReference type="EMBL" id="MTD56218.1"/>
    </source>
</evidence>
<dbReference type="PROSITE" id="PS51635">
    <property type="entry name" value="PNPLA"/>
    <property type="match status" value="1"/>
</dbReference>
<keyword evidence="1 4" id="KW-0378">Hydrolase</keyword>
<evidence type="ECO:0000256" key="1">
    <source>
        <dbReference type="ARBA" id="ARBA00022801"/>
    </source>
</evidence>
<organism evidence="6 7">
    <name type="scientific">Amycolatopsis pithecellobii</name>
    <dbReference type="NCBI Taxonomy" id="664692"/>
    <lineage>
        <taxon>Bacteria</taxon>
        <taxon>Bacillati</taxon>
        <taxon>Actinomycetota</taxon>
        <taxon>Actinomycetes</taxon>
        <taxon>Pseudonocardiales</taxon>
        <taxon>Pseudonocardiaceae</taxon>
        <taxon>Amycolatopsis</taxon>
    </lineage>
</organism>
<accession>A0A6N7YWE7</accession>
<dbReference type="AlphaFoldDB" id="A0A6N7YWE7"/>
<dbReference type="InterPro" id="IPR050301">
    <property type="entry name" value="NTE"/>
</dbReference>
<dbReference type="InterPro" id="IPR002641">
    <property type="entry name" value="PNPLA_dom"/>
</dbReference>
<protein>
    <submittedName>
        <fullName evidence="6">Patatin family protein</fullName>
    </submittedName>
</protein>
<keyword evidence="2 4" id="KW-0442">Lipid degradation</keyword>
<sequence length="307" mass="32978">MSVSVLELVRARAADGSVPGAREDPYRLGLAIEGGGSRGTYASGMAVELERRGLTRVFDDVYGSSMGAITGAWLLSGKAEHGTSFWWHPEVMPNVIKPRAALRRKPVVDLEFLMNEVYQRWAGLDFAGVLAAPARLHPIATDADSGEGIDLAPHLTDAESLKLALRGSAGLPLLAGPLIRLDGRRLLDGGLTEPIPFHSALRDGCTHVLVLRTRRADERPLPPSRMENLAVTAFLRRTAPAALGAWRERTRHRRADDEHLSSAGPLTQVLVPPGAPEVSRLAVDPALLRRALDLGAAAMATALDIET</sequence>
<evidence type="ECO:0000259" key="5">
    <source>
        <dbReference type="PROSITE" id="PS51635"/>
    </source>
</evidence>
<dbReference type="PANTHER" id="PTHR14226:SF64">
    <property type="entry name" value="PNPLA DOMAIN-CONTAINING PROTEIN"/>
    <property type="match status" value="1"/>
</dbReference>
<dbReference type="GO" id="GO:0016787">
    <property type="term" value="F:hydrolase activity"/>
    <property type="evidence" value="ECO:0007669"/>
    <property type="project" value="UniProtKB-UniRule"/>
</dbReference>
<feature type="domain" description="PNPLA" evidence="5">
    <location>
        <begin position="30"/>
        <end position="201"/>
    </location>
</feature>
<evidence type="ECO:0000256" key="3">
    <source>
        <dbReference type="ARBA" id="ARBA00023098"/>
    </source>
</evidence>
<evidence type="ECO:0000313" key="7">
    <source>
        <dbReference type="Proteomes" id="UP000440096"/>
    </source>
</evidence>
<dbReference type="SUPFAM" id="SSF52151">
    <property type="entry name" value="FabD/lysophospholipase-like"/>
    <property type="match status" value="1"/>
</dbReference>
<feature type="short sequence motif" description="GXSXG" evidence="4">
    <location>
        <begin position="63"/>
        <end position="67"/>
    </location>
</feature>
<reference evidence="6 7" key="1">
    <citation type="submission" date="2019-11" db="EMBL/GenBank/DDBJ databases">
        <title>Draft genome of Amycolatopsis RM579.</title>
        <authorList>
            <person name="Duangmal K."/>
            <person name="Mingma R."/>
        </authorList>
    </citation>
    <scope>NUCLEOTIDE SEQUENCE [LARGE SCALE GENOMIC DNA]</scope>
    <source>
        <strain evidence="6 7">RM579</strain>
    </source>
</reference>
<dbReference type="PANTHER" id="PTHR14226">
    <property type="entry name" value="NEUROPATHY TARGET ESTERASE/SWISS CHEESE D.MELANOGASTER"/>
    <property type="match status" value="1"/>
</dbReference>
<feature type="short sequence motif" description="DGA/G" evidence="4">
    <location>
        <begin position="188"/>
        <end position="190"/>
    </location>
</feature>
<name>A0A6N7YWE7_9PSEU</name>
<proteinExistence type="predicted"/>
<evidence type="ECO:0000256" key="4">
    <source>
        <dbReference type="PROSITE-ProRule" id="PRU01161"/>
    </source>
</evidence>
<dbReference type="GO" id="GO:0016042">
    <property type="term" value="P:lipid catabolic process"/>
    <property type="evidence" value="ECO:0007669"/>
    <property type="project" value="UniProtKB-UniRule"/>
</dbReference>
<dbReference type="Gene3D" id="3.40.1090.10">
    <property type="entry name" value="Cytosolic phospholipase A2 catalytic domain"/>
    <property type="match status" value="1"/>
</dbReference>
<keyword evidence="3 4" id="KW-0443">Lipid metabolism</keyword>
<feature type="short sequence motif" description="GXGXXG" evidence="4">
    <location>
        <begin position="34"/>
        <end position="39"/>
    </location>
</feature>
<gene>
    <name evidence="6" type="ORF">GKO32_19880</name>
</gene>
<comment type="caution">
    <text evidence="6">The sequence shown here is derived from an EMBL/GenBank/DDBJ whole genome shotgun (WGS) entry which is preliminary data.</text>
</comment>
<dbReference type="RefSeq" id="WP_154758387.1">
    <property type="nucleotide sequence ID" value="NZ_WMBA01000031.1"/>
</dbReference>
<dbReference type="InterPro" id="IPR016035">
    <property type="entry name" value="Acyl_Trfase/lysoPLipase"/>
</dbReference>
<dbReference type="Pfam" id="PF01734">
    <property type="entry name" value="Patatin"/>
    <property type="match status" value="1"/>
</dbReference>
<dbReference type="Proteomes" id="UP000440096">
    <property type="component" value="Unassembled WGS sequence"/>
</dbReference>